<dbReference type="EMBL" id="CAMXCT010006001">
    <property type="protein sequence ID" value="CAI4013710.1"/>
    <property type="molecule type" value="Genomic_DNA"/>
</dbReference>
<keyword evidence="3" id="KW-1185">Reference proteome</keyword>
<reference evidence="1" key="1">
    <citation type="submission" date="2022-10" db="EMBL/GenBank/DDBJ databases">
        <authorList>
            <person name="Chen Y."/>
            <person name="Dougan E. K."/>
            <person name="Chan C."/>
            <person name="Rhodes N."/>
            <person name="Thang M."/>
        </authorList>
    </citation>
    <scope>NUCLEOTIDE SEQUENCE</scope>
</reference>
<evidence type="ECO:0000313" key="3">
    <source>
        <dbReference type="Proteomes" id="UP001152797"/>
    </source>
</evidence>
<organism evidence="1">
    <name type="scientific">Cladocopium goreaui</name>
    <dbReference type="NCBI Taxonomy" id="2562237"/>
    <lineage>
        <taxon>Eukaryota</taxon>
        <taxon>Sar</taxon>
        <taxon>Alveolata</taxon>
        <taxon>Dinophyceae</taxon>
        <taxon>Suessiales</taxon>
        <taxon>Symbiodiniaceae</taxon>
        <taxon>Cladocopium</taxon>
    </lineage>
</organism>
<protein>
    <submittedName>
        <fullName evidence="1">Uncharacterized protein</fullName>
    </submittedName>
</protein>
<gene>
    <name evidence="1" type="ORF">C1SCF055_LOCUS38664</name>
</gene>
<name>A0A9P1DQ87_9DINO</name>
<evidence type="ECO:0000313" key="1">
    <source>
        <dbReference type="EMBL" id="CAI4013710.1"/>
    </source>
</evidence>
<dbReference type="EMBL" id="CAMXCT030006001">
    <property type="protein sequence ID" value="CAL4801022.1"/>
    <property type="molecule type" value="Genomic_DNA"/>
</dbReference>
<dbReference type="Proteomes" id="UP001152797">
    <property type="component" value="Unassembled WGS sequence"/>
</dbReference>
<proteinExistence type="predicted"/>
<accession>A0A9P1DQ87</accession>
<reference evidence="2" key="2">
    <citation type="submission" date="2024-04" db="EMBL/GenBank/DDBJ databases">
        <authorList>
            <person name="Chen Y."/>
            <person name="Shah S."/>
            <person name="Dougan E. K."/>
            <person name="Thang M."/>
            <person name="Chan C."/>
        </authorList>
    </citation>
    <scope>NUCLEOTIDE SEQUENCE [LARGE SCALE GENOMIC DNA]</scope>
</reference>
<comment type="caution">
    <text evidence="1">The sequence shown here is derived from an EMBL/GenBank/DDBJ whole genome shotgun (WGS) entry which is preliminary data.</text>
</comment>
<evidence type="ECO:0000313" key="2">
    <source>
        <dbReference type="EMBL" id="CAL1167085.1"/>
    </source>
</evidence>
<dbReference type="AlphaFoldDB" id="A0A9P1DQ87"/>
<sequence length="250" mass="28896">MKQMGFEVGLLDLDIYGPSLPELVRWGAWTWHTAGHPQTGFNFGGQVSLVSLVSLVPESLLPMRITVLGHHGCQYDSCIHEEETSMRRSNSWSYAERSWDHQETPDHGYGAMEEMEIVEQMEVVEKVEIVETMGAVEEKADQETQPALSSEAVSQVSTIRDDKPCVYFMSQRGCDRMCGWSHSCQELRMRGKKKRPLKLTRDKYKEQVRRALELEEPERQSELQRLVLHHAYLRKVIMKMLDEVHDTDED</sequence>
<dbReference type="EMBL" id="CAMXCT020006001">
    <property type="protein sequence ID" value="CAL1167085.1"/>
    <property type="molecule type" value="Genomic_DNA"/>
</dbReference>